<proteinExistence type="predicted"/>
<dbReference type="EMBL" id="CAJOBS010000358">
    <property type="protein sequence ID" value="CAF4559278.1"/>
    <property type="molecule type" value="Genomic_DNA"/>
</dbReference>
<organism evidence="2 3">
    <name type="scientific">Rotaria socialis</name>
    <dbReference type="NCBI Taxonomy" id="392032"/>
    <lineage>
        <taxon>Eukaryota</taxon>
        <taxon>Metazoa</taxon>
        <taxon>Spiralia</taxon>
        <taxon>Gnathifera</taxon>
        <taxon>Rotifera</taxon>
        <taxon>Eurotatoria</taxon>
        <taxon>Bdelloidea</taxon>
        <taxon>Philodinida</taxon>
        <taxon>Philodinidae</taxon>
        <taxon>Rotaria</taxon>
    </lineage>
</organism>
<comment type="caution">
    <text evidence="2">The sequence shown here is derived from an EMBL/GenBank/DDBJ whole genome shotgun (WGS) entry which is preliminary data.</text>
</comment>
<dbReference type="Proteomes" id="UP000663838">
    <property type="component" value="Unassembled WGS sequence"/>
</dbReference>
<protein>
    <submittedName>
        <fullName evidence="2">Uncharacterized protein</fullName>
    </submittedName>
</protein>
<keyword evidence="1" id="KW-1133">Transmembrane helix</keyword>
<feature type="transmembrane region" description="Helical" evidence="1">
    <location>
        <begin position="88"/>
        <end position="107"/>
    </location>
</feature>
<evidence type="ECO:0000313" key="3">
    <source>
        <dbReference type="Proteomes" id="UP000663838"/>
    </source>
</evidence>
<reference evidence="2" key="1">
    <citation type="submission" date="2021-02" db="EMBL/GenBank/DDBJ databases">
        <authorList>
            <person name="Nowell W R."/>
        </authorList>
    </citation>
    <scope>NUCLEOTIDE SEQUENCE</scope>
</reference>
<sequence>MMLQVSGAILHENASPNIIAALLPDKTHHQPIIRKQIFEPTAETGFYRRRRTLTDDKSVNVSKKPAFATSFKAIDKVQSAPSSFRTSLIMSVFILVLILPGLALPYLHIFSFTTKLSPALNVQLANGISVFVPGNADDSIITIALPLSISLYNYSTSSVTVSSNGQTMSSDISSDRKYVIADWHLQQHGSFSSLGRSRDISVTQFSFTQSLTDYLYQYIQQNYKHVNITDRNCSVLELCKISIDESNRLLASNSSEISRVTSRHIWPANHKLLMGCLVDAHIVATCHDRYEISPLIQLNDETTYCLMTQLGNHPTHVKFVCGTKSLREEILQRFKWPFQTNYKPAQRQIDLFVLKSENFSVQEFCNYATSQSWHELDSTFLHGVLVDFIIAGELLVFNEQIH</sequence>
<keyword evidence="1" id="KW-0472">Membrane</keyword>
<evidence type="ECO:0000313" key="2">
    <source>
        <dbReference type="EMBL" id="CAF4559278.1"/>
    </source>
</evidence>
<gene>
    <name evidence="2" type="ORF">TOA249_LOCUS7810</name>
</gene>
<accession>A0A820Z9G5</accession>
<name>A0A820Z9G5_9BILA</name>
<dbReference type="AlphaFoldDB" id="A0A820Z9G5"/>
<evidence type="ECO:0000256" key="1">
    <source>
        <dbReference type="SAM" id="Phobius"/>
    </source>
</evidence>
<keyword evidence="1" id="KW-0812">Transmembrane</keyword>